<dbReference type="InterPro" id="IPR028082">
    <property type="entry name" value="Peripla_BP_I"/>
</dbReference>
<dbReference type="EMBL" id="SZQL01000001">
    <property type="protein sequence ID" value="TKK71836.1"/>
    <property type="molecule type" value="Genomic_DNA"/>
</dbReference>
<organism evidence="5 6">
    <name type="scientific">Ilyomonas limi</name>
    <dbReference type="NCBI Taxonomy" id="2575867"/>
    <lineage>
        <taxon>Bacteria</taxon>
        <taxon>Pseudomonadati</taxon>
        <taxon>Bacteroidota</taxon>
        <taxon>Chitinophagia</taxon>
        <taxon>Chitinophagales</taxon>
        <taxon>Chitinophagaceae</taxon>
        <taxon>Ilyomonas</taxon>
    </lineage>
</organism>
<dbReference type="InterPro" id="IPR036388">
    <property type="entry name" value="WH-like_DNA-bd_sf"/>
</dbReference>
<dbReference type="PROSITE" id="PS50949">
    <property type="entry name" value="HTH_GNTR"/>
    <property type="match status" value="1"/>
</dbReference>
<evidence type="ECO:0000313" key="5">
    <source>
        <dbReference type="EMBL" id="TKK71836.1"/>
    </source>
</evidence>
<dbReference type="GO" id="GO:0003700">
    <property type="term" value="F:DNA-binding transcription factor activity"/>
    <property type="evidence" value="ECO:0007669"/>
    <property type="project" value="InterPro"/>
</dbReference>
<dbReference type="SUPFAM" id="SSF46785">
    <property type="entry name" value="Winged helix' DNA-binding domain"/>
    <property type="match status" value="1"/>
</dbReference>
<dbReference type="Gene3D" id="1.10.10.10">
    <property type="entry name" value="Winged helix-like DNA-binding domain superfamily/Winged helix DNA-binding domain"/>
    <property type="match status" value="1"/>
</dbReference>
<dbReference type="Gene3D" id="3.40.50.2300">
    <property type="match status" value="2"/>
</dbReference>
<dbReference type="SUPFAM" id="SSF53822">
    <property type="entry name" value="Periplasmic binding protein-like I"/>
    <property type="match status" value="1"/>
</dbReference>
<protein>
    <submittedName>
        <fullName evidence="5">GntR family transcriptional regulator</fullName>
    </submittedName>
</protein>
<dbReference type="CDD" id="cd07377">
    <property type="entry name" value="WHTH_GntR"/>
    <property type="match status" value="1"/>
</dbReference>
<reference evidence="5 6" key="1">
    <citation type="submission" date="2019-05" db="EMBL/GenBank/DDBJ databases">
        <title>Panacibacter sp. strain 17mud1-8 Genome sequencing and assembly.</title>
        <authorList>
            <person name="Chhetri G."/>
        </authorList>
    </citation>
    <scope>NUCLEOTIDE SEQUENCE [LARGE SCALE GENOMIC DNA]</scope>
    <source>
        <strain evidence="5 6">17mud1-8</strain>
    </source>
</reference>
<evidence type="ECO:0000256" key="1">
    <source>
        <dbReference type="ARBA" id="ARBA00023015"/>
    </source>
</evidence>
<proteinExistence type="predicted"/>
<evidence type="ECO:0000259" key="4">
    <source>
        <dbReference type="PROSITE" id="PS50949"/>
    </source>
</evidence>
<dbReference type="OrthoDB" id="742238at2"/>
<dbReference type="PANTHER" id="PTHR38445">
    <property type="entry name" value="HTH-TYPE TRANSCRIPTIONAL REPRESSOR YTRA"/>
    <property type="match status" value="1"/>
</dbReference>
<keyword evidence="1" id="KW-0805">Transcription regulation</keyword>
<gene>
    <name evidence="5" type="ORF">FC093_02115</name>
</gene>
<name>A0A4U3LCP1_9BACT</name>
<sequence length="343" mass="39412">MTSENLYNLIIIDEHSATPKYLQVINSIVKAIEDGKISSGYFMPSINDLSYELDISRDTCIRIYKELKKLNIITSFPGKGYFINETQVSKRIKIFLLFNKLSTHKKIIYDSFVAALGANAAIDFYIYNNNFLLFKELLNSRKQDYSYYVIIPHFTEGGEQAHEVINELPKDKLIIMDKLLPGVNGKYGAVYENFEKDIYNALKESLPQLSKYHCINIIFPEYTYHAREILTGFYNFCYDYAFSPKVISNIYREGVKKGEVYINLMEDDLVTLIEKILSQHLKIGEEVGVISYNETAIKKIILNGITTISTDFKMIGEKAAELILTNSTEHIEADFHLTLRSSL</sequence>
<accession>A0A4U3LCP1</accession>
<evidence type="ECO:0000313" key="6">
    <source>
        <dbReference type="Proteomes" id="UP000305848"/>
    </source>
</evidence>
<dbReference type="GO" id="GO:0003677">
    <property type="term" value="F:DNA binding"/>
    <property type="evidence" value="ECO:0007669"/>
    <property type="project" value="UniProtKB-KW"/>
</dbReference>
<dbReference type="InterPro" id="IPR000524">
    <property type="entry name" value="Tscrpt_reg_HTH_GntR"/>
</dbReference>
<comment type="caution">
    <text evidence="5">The sequence shown here is derived from an EMBL/GenBank/DDBJ whole genome shotgun (WGS) entry which is preliminary data.</text>
</comment>
<dbReference type="AlphaFoldDB" id="A0A4U3LCP1"/>
<dbReference type="RefSeq" id="WP_137260076.1">
    <property type="nucleotide sequence ID" value="NZ_SZQL01000001.1"/>
</dbReference>
<dbReference type="Proteomes" id="UP000305848">
    <property type="component" value="Unassembled WGS sequence"/>
</dbReference>
<keyword evidence="3" id="KW-0804">Transcription</keyword>
<dbReference type="InterPro" id="IPR036390">
    <property type="entry name" value="WH_DNA-bd_sf"/>
</dbReference>
<keyword evidence="6" id="KW-1185">Reference proteome</keyword>
<keyword evidence="2" id="KW-0238">DNA-binding</keyword>
<dbReference type="SMART" id="SM00345">
    <property type="entry name" value="HTH_GNTR"/>
    <property type="match status" value="1"/>
</dbReference>
<evidence type="ECO:0000256" key="2">
    <source>
        <dbReference type="ARBA" id="ARBA00023125"/>
    </source>
</evidence>
<evidence type="ECO:0000256" key="3">
    <source>
        <dbReference type="ARBA" id="ARBA00023163"/>
    </source>
</evidence>
<dbReference type="PANTHER" id="PTHR38445:SF10">
    <property type="entry name" value="GNTR-FAMILY TRANSCRIPTIONAL REGULATOR"/>
    <property type="match status" value="1"/>
</dbReference>
<feature type="domain" description="HTH gntR-type" evidence="4">
    <location>
        <begin position="18"/>
        <end position="86"/>
    </location>
</feature>